<dbReference type="EMBL" id="NXLQ01000011">
    <property type="protein sequence ID" value="RDU65717.1"/>
    <property type="molecule type" value="Genomic_DNA"/>
</dbReference>
<dbReference type="OrthoDB" id="5323429at2"/>
<keyword evidence="3" id="KW-1003">Cell membrane</keyword>
<comment type="subcellular location">
    <subcellularLocation>
        <location evidence="1">Cell membrane</location>
        <topology evidence="1">Multi-pass membrane protein</topology>
    </subcellularLocation>
</comment>
<comment type="caution">
    <text evidence="9">The sequence shown here is derived from an EMBL/GenBank/DDBJ whole genome shotgun (WGS) entry which is preliminary data.</text>
</comment>
<dbReference type="GO" id="GO:0005886">
    <property type="term" value="C:plasma membrane"/>
    <property type="evidence" value="ECO:0007669"/>
    <property type="project" value="UniProtKB-SubCell"/>
</dbReference>
<evidence type="ECO:0000256" key="1">
    <source>
        <dbReference type="ARBA" id="ARBA00004651"/>
    </source>
</evidence>
<dbReference type="Pfam" id="PF00482">
    <property type="entry name" value="T2SSF"/>
    <property type="match status" value="2"/>
</dbReference>
<dbReference type="PANTHER" id="PTHR30012">
    <property type="entry name" value="GENERAL SECRETION PATHWAY PROTEIN"/>
    <property type="match status" value="1"/>
</dbReference>
<feature type="transmembrane region" description="Helical" evidence="7">
    <location>
        <begin position="356"/>
        <end position="377"/>
    </location>
</feature>
<dbReference type="PANTHER" id="PTHR30012:SF0">
    <property type="entry name" value="TYPE II SECRETION SYSTEM PROTEIN F-RELATED"/>
    <property type="match status" value="1"/>
</dbReference>
<dbReference type="AlphaFoldDB" id="A0A3D8IK39"/>
<evidence type="ECO:0000256" key="6">
    <source>
        <dbReference type="ARBA" id="ARBA00023136"/>
    </source>
</evidence>
<comment type="similarity">
    <text evidence="2">Belongs to the GSP F family.</text>
</comment>
<evidence type="ECO:0000256" key="2">
    <source>
        <dbReference type="ARBA" id="ARBA00005745"/>
    </source>
</evidence>
<evidence type="ECO:0000256" key="5">
    <source>
        <dbReference type="ARBA" id="ARBA00022989"/>
    </source>
</evidence>
<feature type="domain" description="Type II secretion system protein GspF" evidence="8">
    <location>
        <begin position="268"/>
        <end position="382"/>
    </location>
</feature>
<protein>
    <submittedName>
        <fullName evidence="9">Type II secretion system F family protein</fullName>
    </submittedName>
</protein>
<organism evidence="9 10">
    <name type="scientific">Helicobacter didelphidarum</name>
    <dbReference type="NCBI Taxonomy" id="2040648"/>
    <lineage>
        <taxon>Bacteria</taxon>
        <taxon>Pseudomonadati</taxon>
        <taxon>Campylobacterota</taxon>
        <taxon>Epsilonproteobacteria</taxon>
        <taxon>Campylobacterales</taxon>
        <taxon>Helicobacteraceae</taxon>
        <taxon>Helicobacter</taxon>
    </lineage>
</organism>
<feature type="transmembrane region" description="Helical" evidence="7">
    <location>
        <begin position="203"/>
        <end position="229"/>
    </location>
</feature>
<keyword evidence="4 7" id="KW-0812">Transmembrane</keyword>
<proteinExistence type="inferred from homology"/>
<dbReference type="Proteomes" id="UP000256379">
    <property type="component" value="Unassembled WGS sequence"/>
</dbReference>
<evidence type="ECO:0000256" key="4">
    <source>
        <dbReference type="ARBA" id="ARBA00022692"/>
    </source>
</evidence>
<evidence type="ECO:0000313" key="9">
    <source>
        <dbReference type="EMBL" id="RDU65717.1"/>
    </source>
</evidence>
<keyword evidence="10" id="KW-1185">Reference proteome</keyword>
<accession>A0A3D8IK39</accession>
<dbReference type="Gene3D" id="1.20.81.30">
    <property type="entry name" value="Type II secretion system (T2SS), domain F"/>
    <property type="match status" value="2"/>
</dbReference>
<sequence>MKLYKCTYQSIEREGVKYLFASNTNEAEKKLQAKNLLPVRVEEVNIFMRLNYSRDYELMNIFWQLGFGFGSGLNILVILESIKSGLHYKENITLLDSMLVALNGGDPISKALKQHANLCGDLIVALFEIGEKSGKMQEICELCTTELQQKNDFTHTMRKALIYPSILGFALLCVFVIIAVFVIPEFAQIYMELDAELPLSTQGILIISSFINNYYIEIFISIFMITFVIKMLFAKKAIQDKIILQIPILNQIVLDYELYRYFLGLHYFLQSRVPFDKSVVYCNNFMGNMYIKDKFSSVFHILHNGYPLSYALQEINLNIANLALLKSGEKSGSLDKALFINAEFYKKRYKQTLQTLNILVEPIATIIMGLFVSWLAFSVVSPMWKLLEVAI</sequence>
<reference evidence="9 10" key="1">
    <citation type="submission" date="2018-04" db="EMBL/GenBank/DDBJ databases">
        <title>Novel Campyloabacter and Helicobacter Species and Strains.</title>
        <authorList>
            <person name="Mannion A.J."/>
            <person name="Shen Z."/>
            <person name="Fox J.G."/>
        </authorList>
    </citation>
    <scope>NUCLEOTIDE SEQUENCE [LARGE SCALE GENOMIC DNA]</scope>
    <source>
        <strain evidence="9 10">MIT 17-337</strain>
    </source>
</reference>
<name>A0A3D8IK39_9HELI</name>
<gene>
    <name evidence="9" type="ORF">CQA53_06030</name>
</gene>
<evidence type="ECO:0000259" key="8">
    <source>
        <dbReference type="Pfam" id="PF00482"/>
    </source>
</evidence>
<keyword evidence="6 7" id="KW-0472">Membrane</keyword>
<dbReference type="InterPro" id="IPR003004">
    <property type="entry name" value="GspF/PilC"/>
</dbReference>
<feature type="transmembrane region" description="Helical" evidence="7">
    <location>
        <begin position="160"/>
        <end position="183"/>
    </location>
</feature>
<feature type="domain" description="Type II secretion system protein GspF" evidence="8">
    <location>
        <begin position="64"/>
        <end position="184"/>
    </location>
</feature>
<evidence type="ECO:0000256" key="7">
    <source>
        <dbReference type="SAM" id="Phobius"/>
    </source>
</evidence>
<dbReference type="InterPro" id="IPR018076">
    <property type="entry name" value="T2SS_GspF_dom"/>
</dbReference>
<dbReference type="RefSeq" id="WP_115543123.1">
    <property type="nucleotide sequence ID" value="NZ_NXLQ01000011.1"/>
</dbReference>
<evidence type="ECO:0000313" key="10">
    <source>
        <dbReference type="Proteomes" id="UP000256379"/>
    </source>
</evidence>
<dbReference type="PRINTS" id="PR00812">
    <property type="entry name" value="BCTERIALGSPF"/>
</dbReference>
<dbReference type="InterPro" id="IPR042094">
    <property type="entry name" value="T2SS_GspF_sf"/>
</dbReference>
<evidence type="ECO:0000256" key="3">
    <source>
        <dbReference type="ARBA" id="ARBA00022475"/>
    </source>
</evidence>
<keyword evidence="5 7" id="KW-1133">Transmembrane helix</keyword>